<proteinExistence type="predicted"/>
<dbReference type="Proteomes" id="UP000186817">
    <property type="component" value="Unassembled WGS sequence"/>
</dbReference>
<dbReference type="EMBL" id="LSRX01000022">
    <property type="protein sequence ID" value="OLQ13903.1"/>
    <property type="molecule type" value="Genomic_DNA"/>
</dbReference>
<dbReference type="OrthoDB" id="442957at2759"/>
<gene>
    <name evidence="2" type="ORF">AK812_SmicGene49064</name>
</gene>
<evidence type="ECO:0000313" key="2">
    <source>
        <dbReference type="EMBL" id="OLQ13903.1"/>
    </source>
</evidence>
<sequence>MPRRTLQVRRRTCSVAVCLMLASMLLELGVGFLGELGSPDLSGEKRKAAATRLAEARIALEEALALQAEGASAGLWYQVVTEGEDGIGIRKEPDLKAERVEDLVRGSVFEVDDIVQNEDEPIFLRLKDGRGWVFDLTPIDPETPTVKRLEGVYANGKTVQELEEDVRQARLDLDKIRGARRS</sequence>
<keyword evidence="1" id="KW-0812">Transmembrane</keyword>
<dbReference type="AlphaFoldDB" id="A0A1Q9F2M1"/>
<protein>
    <submittedName>
        <fullName evidence="2">Uncharacterized protein</fullName>
    </submittedName>
</protein>
<accession>A0A1Q9F2M1</accession>
<evidence type="ECO:0000256" key="1">
    <source>
        <dbReference type="SAM" id="Phobius"/>
    </source>
</evidence>
<keyword evidence="1" id="KW-1133">Transmembrane helix</keyword>
<comment type="caution">
    <text evidence="2">The sequence shown here is derived from an EMBL/GenBank/DDBJ whole genome shotgun (WGS) entry which is preliminary data.</text>
</comment>
<organism evidence="2 3">
    <name type="scientific">Symbiodinium microadriaticum</name>
    <name type="common">Dinoflagellate</name>
    <name type="synonym">Zooxanthella microadriatica</name>
    <dbReference type="NCBI Taxonomy" id="2951"/>
    <lineage>
        <taxon>Eukaryota</taxon>
        <taxon>Sar</taxon>
        <taxon>Alveolata</taxon>
        <taxon>Dinophyceae</taxon>
        <taxon>Suessiales</taxon>
        <taxon>Symbiodiniaceae</taxon>
        <taxon>Symbiodinium</taxon>
    </lineage>
</organism>
<reference evidence="2 3" key="1">
    <citation type="submission" date="2016-02" db="EMBL/GenBank/DDBJ databases">
        <title>Genome analysis of coral dinoflagellate symbionts highlights evolutionary adaptations to a symbiotic lifestyle.</title>
        <authorList>
            <person name="Aranda M."/>
            <person name="Li Y."/>
            <person name="Liew Y.J."/>
            <person name="Baumgarten S."/>
            <person name="Simakov O."/>
            <person name="Wilson M."/>
            <person name="Piel J."/>
            <person name="Ashoor H."/>
            <person name="Bougouffa S."/>
            <person name="Bajic V.B."/>
            <person name="Ryu T."/>
            <person name="Ravasi T."/>
            <person name="Bayer T."/>
            <person name="Micklem G."/>
            <person name="Kim H."/>
            <person name="Bhak J."/>
            <person name="Lajeunesse T.C."/>
            <person name="Voolstra C.R."/>
        </authorList>
    </citation>
    <scope>NUCLEOTIDE SEQUENCE [LARGE SCALE GENOMIC DNA]</scope>
    <source>
        <strain evidence="2 3">CCMP2467</strain>
    </source>
</reference>
<name>A0A1Q9F2M1_SYMMI</name>
<keyword evidence="1" id="KW-0472">Membrane</keyword>
<keyword evidence="3" id="KW-1185">Reference proteome</keyword>
<evidence type="ECO:0000313" key="3">
    <source>
        <dbReference type="Proteomes" id="UP000186817"/>
    </source>
</evidence>
<feature type="transmembrane region" description="Helical" evidence="1">
    <location>
        <begin position="12"/>
        <end position="33"/>
    </location>
</feature>